<evidence type="ECO:0000313" key="1">
    <source>
        <dbReference type="EMBL" id="OWZ10443.1"/>
    </source>
</evidence>
<protein>
    <submittedName>
        <fullName evidence="1">Uncharacterized protein</fullName>
    </submittedName>
</protein>
<sequence>MQQRWNTYKSWFKRTMKKHHTETGLGISRRDLARRMSIPQTLEQMCPLYSKMQVLFGERANITSSDTVELGVPSTDESKDDDAIDDLDDNTNQLDGCSECDLTVAPFAQSKMTSLVTLAPSAVDSTQEGRILKGPPTLVLRHLWMRPLPWLMLKIGLILHRCSKRLEDEAICGDLLRMHERIPQLW</sequence>
<dbReference type="OrthoDB" id="126000at2759"/>
<comment type="caution">
    <text evidence="1">The sequence shown here is derived from an EMBL/GenBank/DDBJ whole genome shotgun (WGS) entry which is preliminary data.</text>
</comment>
<organism evidence="1 2">
    <name type="scientific">Phytophthora megakarya</name>
    <dbReference type="NCBI Taxonomy" id="4795"/>
    <lineage>
        <taxon>Eukaryota</taxon>
        <taxon>Sar</taxon>
        <taxon>Stramenopiles</taxon>
        <taxon>Oomycota</taxon>
        <taxon>Peronosporomycetes</taxon>
        <taxon>Peronosporales</taxon>
        <taxon>Peronosporaceae</taxon>
        <taxon>Phytophthora</taxon>
    </lineage>
</organism>
<gene>
    <name evidence="1" type="ORF">PHMEG_00016710</name>
</gene>
<reference evidence="2" key="1">
    <citation type="submission" date="2017-03" db="EMBL/GenBank/DDBJ databases">
        <title>Phytopthora megakarya and P. palmivora, two closely related causual agents of cacao black pod achieved similar genome size and gene model numbers by different mechanisms.</title>
        <authorList>
            <person name="Ali S."/>
            <person name="Shao J."/>
            <person name="Larry D.J."/>
            <person name="Kronmiller B."/>
            <person name="Shen D."/>
            <person name="Strem M.D."/>
            <person name="Melnick R.L."/>
            <person name="Guiltinan M.J."/>
            <person name="Tyler B.M."/>
            <person name="Meinhardt L.W."/>
            <person name="Bailey B.A."/>
        </authorList>
    </citation>
    <scope>NUCLEOTIDE SEQUENCE [LARGE SCALE GENOMIC DNA]</scope>
    <source>
        <strain evidence="2">zdho120</strain>
    </source>
</reference>
<dbReference type="Proteomes" id="UP000198211">
    <property type="component" value="Unassembled WGS sequence"/>
</dbReference>
<dbReference type="AlphaFoldDB" id="A0A225VYC2"/>
<proteinExistence type="predicted"/>
<dbReference type="EMBL" id="NBNE01002443">
    <property type="protein sequence ID" value="OWZ10443.1"/>
    <property type="molecule type" value="Genomic_DNA"/>
</dbReference>
<evidence type="ECO:0000313" key="2">
    <source>
        <dbReference type="Proteomes" id="UP000198211"/>
    </source>
</evidence>
<name>A0A225VYC2_9STRA</name>
<keyword evidence="2" id="KW-1185">Reference proteome</keyword>
<accession>A0A225VYC2</accession>